<dbReference type="Proteomes" id="UP001199424">
    <property type="component" value="Unassembled WGS sequence"/>
</dbReference>
<dbReference type="PANTHER" id="PTHR43072">
    <property type="entry name" value="N-ACETYLTRANSFERASE"/>
    <property type="match status" value="1"/>
</dbReference>
<evidence type="ECO:0000313" key="4">
    <source>
        <dbReference type="EMBL" id="MCC2136885.1"/>
    </source>
</evidence>
<dbReference type="Gene3D" id="3.40.630.30">
    <property type="match status" value="1"/>
</dbReference>
<dbReference type="AlphaFoldDB" id="A0AAE3ALD1"/>
<dbReference type="GO" id="GO:0016747">
    <property type="term" value="F:acyltransferase activity, transferring groups other than amino-acyl groups"/>
    <property type="evidence" value="ECO:0007669"/>
    <property type="project" value="InterPro"/>
</dbReference>
<reference evidence="4" key="1">
    <citation type="submission" date="2021-10" db="EMBL/GenBank/DDBJ databases">
        <title>Anaerobic single-cell dispensing facilitates the cultivation of human gut bacteria.</title>
        <authorList>
            <person name="Afrizal A."/>
        </authorList>
    </citation>
    <scope>NUCLEOTIDE SEQUENCE</scope>
    <source>
        <strain evidence="4">CLA-AA-H250</strain>
    </source>
</reference>
<evidence type="ECO:0000313" key="5">
    <source>
        <dbReference type="Proteomes" id="UP001199424"/>
    </source>
</evidence>
<accession>A0AAE3ALD1</accession>
<dbReference type="InterPro" id="IPR000182">
    <property type="entry name" value="GNAT_dom"/>
</dbReference>
<evidence type="ECO:0000259" key="3">
    <source>
        <dbReference type="PROSITE" id="PS51186"/>
    </source>
</evidence>
<keyword evidence="5" id="KW-1185">Reference proteome</keyword>
<dbReference type="Pfam" id="PF13420">
    <property type="entry name" value="Acetyltransf_4"/>
    <property type="match status" value="1"/>
</dbReference>
<comment type="caution">
    <text evidence="4">The sequence shown here is derived from an EMBL/GenBank/DDBJ whole genome shotgun (WGS) entry which is preliminary data.</text>
</comment>
<feature type="domain" description="N-acetyltransferase" evidence="3">
    <location>
        <begin position="4"/>
        <end position="172"/>
    </location>
</feature>
<sequence length="193" mass="22399">MSTVLIRDAKLSDAPRLLEIYSYYVKNTAITFEYNVPSLEEFRHRMKNITLRYPYIVLEADGKVMGYAYAGSFIGRAAYDWSCEMTVYLDRTAKKLGFGRKIYEAMEQRLKDMGILNLYACIGYIDKEDEYLNHNSADFHAHLGYKTVGTFKKCGYKFGRWYDMIWMEKCIGTHTDTPAPVRFLTDAPDPNAH</sequence>
<protein>
    <submittedName>
        <fullName evidence="4">N-acetyltransferase family protein</fullName>
    </submittedName>
</protein>
<name>A0AAE3ALD1_9FIRM</name>
<keyword evidence="1" id="KW-0808">Transferase</keyword>
<evidence type="ECO:0000256" key="2">
    <source>
        <dbReference type="ARBA" id="ARBA00023315"/>
    </source>
</evidence>
<dbReference type="InterPro" id="IPR016181">
    <property type="entry name" value="Acyl_CoA_acyltransferase"/>
</dbReference>
<dbReference type="PANTHER" id="PTHR43072:SF23">
    <property type="entry name" value="UPF0039 PROTEIN C11D3.02C"/>
    <property type="match status" value="1"/>
</dbReference>
<keyword evidence="2" id="KW-0012">Acyltransferase</keyword>
<dbReference type="SUPFAM" id="SSF55729">
    <property type="entry name" value="Acyl-CoA N-acyltransferases (Nat)"/>
    <property type="match status" value="1"/>
</dbReference>
<dbReference type="PROSITE" id="PS51186">
    <property type="entry name" value="GNAT"/>
    <property type="match status" value="1"/>
</dbReference>
<dbReference type="EMBL" id="JAJEQC010000006">
    <property type="protein sequence ID" value="MCC2136885.1"/>
    <property type="molecule type" value="Genomic_DNA"/>
</dbReference>
<organism evidence="4 5">
    <name type="scientific">Hominenteromicrobium mulieris</name>
    <dbReference type="NCBI Taxonomy" id="2885357"/>
    <lineage>
        <taxon>Bacteria</taxon>
        <taxon>Bacillati</taxon>
        <taxon>Bacillota</taxon>
        <taxon>Clostridia</taxon>
        <taxon>Eubacteriales</taxon>
        <taxon>Oscillospiraceae</taxon>
        <taxon>Hominenteromicrobium</taxon>
    </lineage>
</organism>
<proteinExistence type="predicted"/>
<gene>
    <name evidence="4" type="ORF">LKD31_07625</name>
</gene>
<evidence type="ECO:0000256" key="1">
    <source>
        <dbReference type="ARBA" id="ARBA00022679"/>
    </source>
</evidence>
<dbReference type="RefSeq" id="WP_308449244.1">
    <property type="nucleotide sequence ID" value="NZ_JAJEQC010000006.1"/>
</dbReference>
<dbReference type="CDD" id="cd04301">
    <property type="entry name" value="NAT_SF"/>
    <property type="match status" value="1"/>
</dbReference>